<accession>A0A1R1XMX9</accession>
<dbReference type="OrthoDB" id="10368553at2759"/>
<organism evidence="2 3">
    <name type="scientific">Smittium culicis</name>
    <dbReference type="NCBI Taxonomy" id="133412"/>
    <lineage>
        <taxon>Eukaryota</taxon>
        <taxon>Fungi</taxon>
        <taxon>Fungi incertae sedis</taxon>
        <taxon>Zoopagomycota</taxon>
        <taxon>Kickxellomycotina</taxon>
        <taxon>Harpellomycetes</taxon>
        <taxon>Harpellales</taxon>
        <taxon>Legeriomycetaceae</taxon>
        <taxon>Smittium</taxon>
    </lineage>
</organism>
<name>A0A1R1XMX9_9FUNG</name>
<dbReference type="AlphaFoldDB" id="A0A1R1XMX9"/>
<evidence type="ECO:0000313" key="2">
    <source>
        <dbReference type="EMBL" id="OMJ15976.1"/>
    </source>
</evidence>
<dbReference type="Proteomes" id="UP000187283">
    <property type="component" value="Unassembled WGS sequence"/>
</dbReference>
<feature type="compositionally biased region" description="Polar residues" evidence="1">
    <location>
        <begin position="11"/>
        <end position="27"/>
    </location>
</feature>
<reference evidence="2 3" key="1">
    <citation type="submission" date="2017-01" db="EMBL/GenBank/DDBJ databases">
        <authorList>
            <person name="Mah S.A."/>
            <person name="Swanson W.J."/>
            <person name="Moy G.W."/>
            <person name="Vacquier V.D."/>
        </authorList>
    </citation>
    <scope>NUCLEOTIDE SEQUENCE [LARGE SCALE GENOMIC DNA]</scope>
    <source>
        <strain evidence="2 3">GSMNP</strain>
    </source>
</reference>
<protein>
    <submittedName>
        <fullName evidence="2">Uncharacterized protein</fullName>
    </submittedName>
</protein>
<evidence type="ECO:0000256" key="1">
    <source>
        <dbReference type="SAM" id="MobiDB-lite"/>
    </source>
</evidence>
<sequence>MMRYVPRMASPSKNFSTTIPGSNSSTQIEDHRYKNLNTEYIPKYFPRPHKSKKFNIENSNKQIHYTNKNAMKNISHEYIPDPRINLSSTVIYIDIDINKELEPSSVIKNLILSRKKSRELIIPDNSNKVNSHIVKINKLEKLIQDSHGNDIRQLSRSVNIKERDHSANDSGVEFEDEFESEQRLRTDIPVAGSSKLPLSLIQKRNADINYISNIDVPILKKEKNSSLSSPLSLIKKNLYSFYQYSLYGSETNRNHDLIPKSKISSPIIIPKCTEESSKVNDTSKARDTKINSKQFCWDNINVIQFYEQDYLQNSTKKSPRDSHKAINIDSTFYSNATSDIVHTKELKVDEFKHSNSMLIGKRAMNPSEMLKKLSKDPFRINLIIDSKNSTDQFLDSSLRNRKTFDQKSKFNGNTSKPKDCINSPRLVNSKIDSLFNRELFQIKENLVNKKYGQLSIVTSANNSSNSIRKITKIAEVKTFSAGNLENKAIFCSAIRKNSTPRKAFSFTGHPINQTNISIRKRS</sequence>
<feature type="region of interest" description="Disordered" evidence="1">
    <location>
        <begin position="1"/>
        <end position="27"/>
    </location>
</feature>
<evidence type="ECO:0000313" key="3">
    <source>
        <dbReference type="Proteomes" id="UP000187283"/>
    </source>
</evidence>
<comment type="caution">
    <text evidence="2">The sequence shown here is derived from an EMBL/GenBank/DDBJ whole genome shotgun (WGS) entry which is preliminary data.</text>
</comment>
<dbReference type="EMBL" id="LSSN01002489">
    <property type="protein sequence ID" value="OMJ15976.1"/>
    <property type="molecule type" value="Genomic_DNA"/>
</dbReference>
<keyword evidence="3" id="KW-1185">Reference proteome</keyword>
<proteinExistence type="predicted"/>
<gene>
    <name evidence="2" type="ORF">AYI70_g6895</name>
</gene>